<gene>
    <name evidence="1" type="ORF">CA12_11640</name>
</gene>
<keyword evidence="2" id="KW-1185">Reference proteome</keyword>
<sequence length="460" mass="51175">MRTKAFAGTLTPSVLSLDKTASAMRTRTLLTVVPENRACPFRIEPARFDVQLLPKRATGLGLDVSKRRGREALMRSPWVGWDGRRLWKWGAHFLMTGRFSDDLQEALNVPDETGWSIPPLGNAEVGGVFLEDEVAAAVLAATGSGPEENPAIGLPAISWPWGLEESERLEILRPSGIEHFRYAADPGPVFHGRQVPLGQVPDMLRPVLGELPLSPSPGADETIQFDPRGWTGAEVVRNALDYPVVELYRRGLDWCRVERTVIGPAALQPSLRGAKEEQCLITRFRQEDVRPLYDLVIKKISTDENRRLPRSYRLRSTSGFLIDFSVEFEVVPKAAATGQTPSGDGLSAAAVPSKDEWTFGPPGKATFRGVTFALPDRYRKLLQAFSSSSHKVLHEDAVREAVAFDRANPPTWNTVRTYFSNLKDLFDENYLCVDRKKVIEITNQAGDRYVTLNDDLLRPG</sequence>
<dbReference type="KEGG" id="acaf:CA12_11640"/>
<dbReference type="EMBL" id="CP036265">
    <property type="protein sequence ID" value="QDT15084.1"/>
    <property type="molecule type" value="Genomic_DNA"/>
</dbReference>
<name>A0A517P6T8_9PLAN</name>
<evidence type="ECO:0000313" key="2">
    <source>
        <dbReference type="Proteomes" id="UP000318741"/>
    </source>
</evidence>
<protein>
    <submittedName>
        <fullName evidence="1">Uncharacterized protein</fullName>
    </submittedName>
</protein>
<proteinExistence type="predicted"/>
<accession>A0A517P6T8</accession>
<reference evidence="1 2" key="1">
    <citation type="submission" date="2019-02" db="EMBL/GenBank/DDBJ databases">
        <title>Deep-cultivation of Planctomycetes and their phenomic and genomic characterization uncovers novel biology.</title>
        <authorList>
            <person name="Wiegand S."/>
            <person name="Jogler M."/>
            <person name="Boedeker C."/>
            <person name="Pinto D."/>
            <person name="Vollmers J."/>
            <person name="Rivas-Marin E."/>
            <person name="Kohn T."/>
            <person name="Peeters S.H."/>
            <person name="Heuer A."/>
            <person name="Rast P."/>
            <person name="Oberbeckmann S."/>
            <person name="Bunk B."/>
            <person name="Jeske O."/>
            <person name="Meyerdierks A."/>
            <person name="Storesund J.E."/>
            <person name="Kallscheuer N."/>
            <person name="Luecker S."/>
            <person name="Lage O.M."/>
            <person name="Pohl T."/>
            <person name="Merkel B.J."/>
            <person name="Hornburger P."/>
            <person name="Mueller R.-W."/>
            <person name="Bruemmer F."/>
            <person name="Labrenz M."/>
            <person name="Spormann A.M."/>
            <person name="Op den Camp H."/>
            <person name="Overmann J."/>
            <person name="Amann R."/>
            <person name="Jetten M.S.M."/>
            <person name="Mascher T."/>
            <person name="Medema M.H."/>
            <person name="Devos D.P."/>
            <person name="Kaster A.-K."/>
            <person name="Ovreas L."/>
            <person name="Rohde M."/>
            <person name="Galperin M.Y."/>
            <person name="Jogler C."/>
        </authorList>
    </citation>
    <scope>NUCLEOTIDE SEQUENCE [LARGE SCALE GENOMIC DNA]</scope>
    <source>
        <strain evidence="1 2">CA12</strain>
    </source>
</reference>
<evidence type="ECO:0000313" key="1">
    <source>
        <dbReference type="EMBL" id="QDT15084.1"/>
    </source>
</evidence>
<organism evidence="1 2">
    <name type="scientific">Alienimonas californiensis</name>
    <dbReference type="NCBI Taxonomy" id="2527989"/>
    <lineage>
        <taxon>Bacteria</taxon>
        <taxon>Pseudomonadati</taxon>
        <taxon>Planctomycetota</taxon>
        <taxon>Planctomycetia</taxon>
        <taxon>Planctomycetales</taxon>
        <taxon>Planctomycetaceae</taxon>
        <taxon>Alienimonas</taxon>
    </lineage>
</organism>
<dbReference type="Proteomes" id="UP000318741">
    <property type="component" value="Chromosome"/>
</dbReference>
<dbReference type="AlphaFoldDB" id="A0A517P6T8"/>